<comment type="caution">
    <text evidence="2">The sequence shown here is derived from an EMBL/GenBank/DDBJ whole genome shotgun (WGS) entry which is preliminary data.</text>
</comment>
<organism evidence="2 3">
    <name type="scientific">Botryosphaeria dothidea</name>
    <dbReference type="NCBI Taxonomy" id="55169"/>
    <lineage>
        <taxon>Eukaryota</taxon>
        <taxon>Fungi</taxon>
        <taxon>Dikarya</taxon>
        <taxon>Ascomycota</taxon>
        <taxon>Pezizomycotina</taxon>
        <taxon>Dothideomycetes</taxon>
        <taxon>Dothideomycetes incertae sedis</taxon>
        <taxon>Botryosphaeriales</taxon>
        <taxon>Botryosphaeriaceae</taxon>
        <taxon>Botryosphaeria</taxon>
    </lineage>
</organism>
<proteinExistence type="predicted"/>
<feature type="region of interest" description="Disordered" evidence="1">
    <location>
        <begin position="80"/>
        <end position="107"/>
    </location>
</feature>
<dbReference type="EMBL" id="WWBZ02000043">
    <property type="protein sequence ID" value="KAF4304855.1"/>
    <property type="molecule type" value="Genomic_DNA"/>
</dbReference>
<evidence type="ECO:0000313" key="2">
    <source>
        <dbReference type="EMBL" id="KAF4304855.1"/>
    </source>
</evidence>
<gene>
    <name evidence="2" type="ORF">GTA08_BOTSDO14204</name>
</gene>
<dbReference type="AntiFam" id="ANF00272">
    <property type="entry name" value="Translation of CRISPR region"/>
</dbReference>
<protein>
    <submittedName>
        <fullName evidence="2">Uncharacterized protein</fullName>
    </submittedName>
</protein>
<reference evidence="2" key="1">
    <citation type="submission" date="2020-04" db="EMBL/GenBank/DDBJ databases">
        <title>Genome Assembly and Annotation of Botryosphaeria dothidea sdau 11-99, a Latent Pathogen of Apple Fruit Ring Rot in China.</title>
        <authorList>
            <person name="Yu C."/>
            <person name="Diao Y."/>
            <person name="Lu Q."/>
            <person name="Zhao J."/>
            <person name="Cui S."/>
            <person name="Peng C."/>
            <person name="He B."/>
            <person name="Liu H."/>
        </authorList>
    </citation>
    <scope>NUCLEOTIDE SEQUENCE [LARGE SCALE GENOMIC DNA]</scope>
    <source>
        <strain evidence="2">Sdau11-99</strain>
    </source>
</reference>
<name>A0A8H4N0X4_9PEZI</name>
<dbReference type="Proteomes" id="UP000572817">
    <property type="component" value="Unassembled WGS sequence"/>
</dbReference>
<dbReference type="AntiFam" id="ANF00008">
    <property type="entry name" value="Translation of CRISPR region"/>
</dbReference>
<accession>A0A8H4N0X4</accession>
<sequence>MAFVGEVRFNPRAREGRDMARATPSSSRRVSIHAPARGATILVTDHDDVIHVSIHAPARGATCELGLRRAQGHVSIHAPARGATARSMNSRGTPRRFNPRAREGRDRAAVANVESATVGFNPRAREGRDLRRHVRYSVLNCFNPRAREGRDDLDERAAARVVEFQSTRPRGARLVASAPE</sequence>
<evidence type="ECO:0000256" key="1">
    <source>
        <dbReference type="SAM" id="MobiDB-lite"/>
    </source>
</evidence>
<keyword evidence="3" id="KW-1185">Reference proteome</keyword>
<evidence type="ECO:0000313" key="3">
    <source>
        <dbReference type="Proteomes" id="UP000572817"/>
    </source>
</evidence>
<dbReference type="AlphaFoldDB" id="A0A8H4N0X4"/>